<feature type="domain" description="Glycosyltransferase 2-like" evidence="1">
    <location>
        <begin position="7"/>
        <end position="152"/>
    </location>
</feature>
<gene>
    <name evidence="2" type="ORF">K6T82_02395</name>
</gene>
<dbReference type="GO" id="GO:0016758">
    <property type="term" value="F:hexosyltransferase activity"/>
    <property type="evidence" value="ECO:0007669"/>
    <property type="project" value="UniProtKB-ARBA"/>
</dbReference>
<dbReference type="RefSeq" id="WP_223704413.1">
    <property type="nucleotide sequence ID" value="NZ_JAINUY010000001.1"/>
</dbReference>
<sequence length="326" mass="37880">MNIPTYTIAIPVYMRVLGFKNALESALLVEGVTEILIVDDNSNHNEFEEICNSFEDKRIKYFKNTENVGLFANWNNSIEKASSEFVSILCSDDLIEPNAFKLFEEAYAKDKDIDVFFGSFATFSNDRKDAIYYRHYKPGPMKAQELLEDAILNGPRFPVLTITRRTTLLKYPFVSNPHSGNDWLWIYSNATNFNLHATKETINYWRRHPDQDAAKRQSITTDCWPLMFQLAKEQLIPIDKALSVKAFKRSKGIILNWLINDFKDREGYFKRLLGDEAKSNLFLEESMKIINDDWLLKKMLFSKSPSSLYYNVGRLARKVGYYPTSM</sequence>
<dbReference type="PANTHER" id="PTHR22916:SF3">
    <property type="entry name" value="UDP-GLCNAC:BETAGAL BETA-1,3-N-ACETYLGLUCOSAMINYLTRANSFERASE-LIKE PROTEIN 1"/>
    <property type="match status" value="1"/>
</dbReference>
<dbReference type="InterPro" id="IPR029044">
    <property type="entry name" value="Nucleotide-diphossugar_trans"/>
</dbReference>
<dbReference type="PANTHER" id="PTHR22916">
    <property type="entry name" value="GLYCOSYLTRANSFERASE"/>
    <property type="match status" value="1"/>
</dbReference>
<organism evidence="2 3">
    <name type="scientific">Flavobacterium potami</name>
    <dbReference type="NCBI Taxonomy" id="2872310"/>
    <lineage>
        <taxon>Bacteria</taxon>
        <taxon>Pseudomonadati</taxon>
        <taxon>Bacteroidota</taxon>
        <taxon>Flavobacteriia</taxon>
        <taxon>Flavobacteriales</taxon>
        <taxon>Flavobacteriaceae</taxon>
        <taxon>Flavobacterium</taxon>
    </lineage>
</organism>
<protein>
    <submittedName>
        <fullName evidence="2">Glycosyltransferase</fullName>
    </submittedName>
</protein>
<evidence type="ECO:0000313" key="3">
    <source>
        <dbReference type="Proteomes" id="UP001139366"/>
    </source>
</evidence>
<dbReference type="InterPro" id="IPR001173">
    <property type="entry name" value="Glyco_trans_2-like"/>
</dbReference>
<keyword evidence="3" id="KW-1185">Reference proteome</keyword>
<dbReference type="SUPFAM" id="SSF53448">
    <property type="entry name" value="Nucleotide-diphospho-sugar transferases"/>
    <property type="match status" value="1"/>
</dbReference>
<dbReference type="Proteomes" id="UP001139366">
    <property type="component" value="Unassembled WGS sequence"/>
</dbReference>
<dbReference type="Pfam" id="PF00535">
    <property type="entry name" value="Glycos_transf_2"/>
    <property type="match status" value="1"/>
</dbReference>
<name>A0A9X1H7I7_9FLAO</name>
<accession>A0A9X1H7I7</accession>
<dbReference type="AlphaFoldDB" id="A0A9X1H7I7"/>
<evidence type="ECO:0000313" key="2">
    <source>
        <dbReference type="EMBL" id="MBZ4033597.1"/>
    </source>
</evidence>
<proteinExistence type="predicted"/>
<evidence type="ECO:0000259" key="1">
    <source>
        <dbReference type="Pfam" id="PF00535"/>
    </source>
</evidence>
<dbReference type="EMBL" id="JAINUY010000001">
    <property type="protein sequence ID" value="MBZ4033597.1"/>
    <property type="molecule type" value="Genomic_DNA"/>
</dbReference>
<dbReference type="Gene3D" id="3.90.550.10">
    <property type="entry name" value="Spore Coat Polysaccharide Biosynthesis Protein SpsA, Chain A"/>
    <property type="match status" value="1"/>
</dbReference>
<reference evidence="2 3" key="1">
    <citation type="journal article" date="2023" name="Antonie Van Leeuwenhoek">
        <title>Flavobacterium potami sp. nov., a multi-metal resistance genes harbouring bacterium isolated from shallow river silt.</title>
        <authorList>
            <person name="Li S."/>
            <person name="Mao S."/>
            <person name="Mu W."/>
            <person name="Guo B."/>
            <person name="Li C."/>
            <person name="Zhu Q."/>
            <person name="Hou X."/>
            <person name="Zhao Y."/>
            <person name="Wei S."/>
            <person name="Liu H."/>
            <person name="Liu A."/>
        </authorList>
    </citation>
    <scope>NUCLEOTIDE SEQUENCE [LARGE SCALE GENOMIC DNA]</scope>
    <source>
        <strain evidence="2 3">17A</strain>
    </source>
</reference>
<comment type="caution">
    <text evidence="2">The sequence shown here is derived from an EMBL/GenBank/DDBJ whole genome shotgun (WGS) entry which is preliminary data.</text>
</comment>